<dbReference type="PROSITE" id="PS00518">
    <property type="entry name" value="ZF_RING_1"/>
    <property type="match status" value="1"/>
</dbReference>
<dbReference type="PANTHER" id="PTHR13063">
    <property type="entry name" value="ENOS INTERACTING PROTEIN"/>
    <property type="match status" value="1"/>
</dbReference>
<dbReference type="InterPro" id="IPR017907">
    <property type="entry name" value="Znf_RING_CS"/>
</dbReference>
<evidence type="ECO:0000256" key="2">
    <source>
        <dbReference type="ARBA" id="ARBA00008126"/>
    </source>
</evidence>
<evidence type="ECO:0000256" key="1">
    <source>
        <dbReference type="ARBA" id="ARBA00004123"/>
    </source>
</evidence>
<keyword evidence="6 7" id="KW-0539">Nucleus</keyword>
<sequence>MSHSKHNTSLAFFTAHERAELRDRWGSQSTRLTRDSFLPFGSCRLCLLPARDPVSCASHGHLFCRECALSNLLAQKKDIKRLEKEYVQKKQEEAEAEDIKQEQERERAVQDFELVQQGLNSKLGPSHATTRHIVGREAGKVIVEENNPDKQGTKRKLQIDEDELMRLGGQNTRLKKDSKDSQNPIDQKAATSFWIPSLTPSSTTTATKPTKLNPQCPAATSDKPHDFSLKSLVTVQFTEEKSETSNEPVRSCPSCKKALTNSTKAMLAKPCGHVLCKPCAAKFMKPSEKDAHDATAEVGIVRCYVCQANVTEKKREKKEGKDEKEKVRPGVVEISSEGTGFAGGGNNMVKKTGVAFQV</sequence>
<accession>A0A4S9KE29</accession>
<evidence type="ECO:0000256" key="8">
    <source>
        <dbReference type="PROSITE-ProRule" id="PRU00175"/>
    </source>
</evidence>
<dbReference type="InterPro" id="IPR027370">
    <property type="entry name" value="Znf-RING_euk"/>
</dbReference>
<dbReference type="Pfam" id="PF15906">
    <property type="entry name" value="zf-NOSIP"/>
    <property type="match status" value="1"/>
</dbReference>
<keyword evidence="5" id="KW-0862">Zinc</keyword>
<dbReference type="EMBL" id="QZBD01000463">
    <property type="protein sequence ID" value="THY13645.1"/>
    <property type="molecule type" value="Genomic_DNA"/>
</dbReference>
<dbReference type="InterPro" id="IPR031790">
    <property type="entry name" value="Znf-NOSIP"/>
</dbReference>
<dbReference type="Pfam" id="PF13445">
    <property type="entry name" value="zf-RING_UBOX"/>
    <property type="match status" value="1"/>
</dbReference>
<evidence type="ECO:0000256" key="5">
    <source>
        <dbReference type="ARBA" id="ARBA00022833"/>
    </source>
</evidence>
<dbReference type="PANTHER" id="PTHR13063:SF10">
    <property type="entry name" value="NITRIC OXIDE SYNTHASE-INTERACTING PROTEIN"/>
    <property type="match status" value="1"/>
</dbReference>
<evidence type="ECO:0000256" key="6">
    <source>
        <dbReference type="ARBA" id="ARBA00023242"/>
    </source>
</evidence>
<dbReference type="GO" id="GO:0005634">
    <property type="term" value="C:nucleus"/>
    <property type="evidence" value="ECO:0007669"/>
    <property type="project" value="UniProtKB-SubCell"/>
</dbReference>
<evidence type="ECO:0000313" key="13">
    <source>
        <dbReference type="Proteomes" id="UP000306584"/>
    </source>
</evidence>
<evidence type="ECO:0000256" key="3">
    <source>
        <dbReference type="ARBA" id="ARBA00022723"/>
    </source>
</evidence>
<evidence type="ECO:0000256" key="9">
    <source>
        <dbReference type="SAM" id="Coils"/>
    </source>
</evidence>
<dbReference type="Proteomes" id="UP000306584">
    <property type="component" value="Unassembled WGS sequence"/>
</dbReference>
<dbReference type="Gene3D" id="3.30.40.10">
    <property type="entry name" value="Zinc/RING finger domain, C3HC4 (zinc finger)"/>
    <property type="match status" value="2"/>
</dbReference>
<reference evidence="12 13" key="1">
    <citation type="submission" date="2018-10" db="EMBL/GenBank/DDBJ databases">
        <title>Fifty Aureobasidium pullulans genomes reveal a recombining polyextremotolerant generalist.</title>
        <authorList>
            <person name="Gostincar C."/>
            <person name="Turk M."/>
            <person name="Zajc J."/>
            <person name="Gunde-Cimerman N."/>
        </authorList>
    </citation>
    <scope>NUCLEOTIDE SEQUENCE [LARGE SCALE GENOMIC DNA]</scope>
    <source>
        <strain evidence="12 13">EXF-6604</strain>
    </source>
</reference>
<proteinExistence type="inferred from homology"/>
<keyword evidence="4 8" id="KW-0863">Zinc-finger</keyword>
<dbReference type="GO" id="GO:0008270">
    <property type="term" value="F:zinc ion binding"/>
    <property type="evidence" value="ECO:0007669"/>
    <property type="project" value="UniProtKB-KW"/>
</dbReference>
<feature type="coiled-coil region" evidence="9">
    <location>
        <begin position="65"/>
        <end position="109"/>
    </location>
</feature>
<dbReference type="InterPro" id="IPR013083">
    <property type="entry name" value="Znf_RING/FYVE/PHD"/>
</dbReference>
<evidence type="ECO:0000259" key="11">
    <source>
        <dbReference type="PROSITE" id="PS50089"/>
    </source>
</evidence>
<dbReference type="FunFam" id="3.30.40.10:FF:000673">
    <property type="entry name" value="RING finger domain protein, putative"/>
    <property type="match status" value="1"/>
</dbReference>
<dbReference type="GO" id="GO:0061630">
    <property type="term" value="F:ubiquitin protein ligase activity"/>
    <property type="evidence" value="ECO:0007669"/>
    <property type="project" value="InterPro"/>
</dbReference>
<gene>
    <name evidence="12" type="ORF">D6D01_08297</name>
</gene>
<feature type="region of interest" description="Disordered" evidence="10">
    <location>
        <begin position="200"/>
        <end position="224"/>
    </location>
</feature>
<comment type="similarity">
    <text evidence="2 7">Belongs to the NOSIP family.</text>
</comment>
<dbReference type="AlphaFoldDB" id="A0A4S9KE29"/>
<organism evidence="12 13">
    <name type="scientific">Aureobasidium pullulans</name>
    <name type="common">Black yeast</name>
    <name type="synonym">Pullularia pullulans</name>
    <dbReference type="NCBI Taxonomy" id="5580"/>
    <lineage>
        <taxon>Eukaryota</taxon>
        <taxon>Fungi</taxon>
        <taxon>Dikarya</taxon>
        <taxon>Ascomycota</taxon>
        <taxon>Pezizomycotina</taxon>
        <taxon>Dothideomycetes</taxon>
        <taxon>Dothideomycetidae</taxon>
        <taxon>Dothideales</taxon>
        <taxon>Saccotheciaceae</taxon>
        <taxon>Aureobasidium</taxon>
    </lineage>
</organism>
<keyword evidence="3" id="KW-0479">Metal-binding</keyword>
<protein>
    <recommendedName>
        <fullName evidence="11">RING-type domain-containing protein</fullName>
    </recommendedName>
</protein>
<dbReference type="SUPFAM" id="SSF57850">
    <property type="entry name" value="RING/U-box"/>
    <property type="match status" value="2"/>
</dbReference>
<dbReference type="PROSITE" id="PS50089">
    <property type="entry name" value="ZF_RING_2"/>
    <property type="match status" value="1"/>
</dbReference>
<evidence type="ECO:0000256" key="7">
    <source>
        <dbReference type="PIRNR" id="PIRNR023577"/>
    </source>
</evidence>
<comment type="subcellular location">
    <subcellularLocation>
        <location evidence="1 7">Nucleus</location>
    </subcellularLocation>
</comment>
<dbReference type="InterPro" id="IPR001841">
    <property type="entry name" value="Znf_RING"/>
</dbReference>
<dbReference type="PIRSF" id="PIRSF023577">
    <property type="entry name" value="ENOS_interacting"/>
    <property type="match status" value="1"/>
</dbReference>
<comment type="caution">
    <text evidence="12">The sequence shown here is derived from an EMBL/GenBank/DDBJ whole genome shotgun (WGS) entry which is preliminary data.</text>
</comment>
<name>A0A4S9KE29_AURPU</name>
<keyword evidence="9" id="KW-0175">Coiled coil</keyword>
<evidence type="ECO:0000313" key="12">
    <source>
        <dbReference type="EMBL" id="THY13645.1"/>
    </source>
</evidence>
<feature type="compositionally biased region" description="Low complexity" evidence="10">
    <location>
        <begin position="200"/>
        <end position="212"/>
    </location>
</feature>
<evidence type="ECO:0000256" key="10">
    <source>
        <dbReference type="SAM" id="MobiDB-lite"/>
    </source>
</evidence>
<evidence type="ECO:0000256" key="4">
    <source>
        <dbReference type="ARBA" id="ARBA00022771"/>
    </source>
</evidence>
<feature type="domain" description="RING-type" evidence="11">
    <location>
        <begin position="252"/>
        <end position="307"/>
    </location>
</feature>
<dbReference type="InterPro" id="IPR016818">
    <property type="entry name" value="NOSIP"/>
</dbReference>